<protein>
    <submittedName>
        <fullName evidence="5">SDR family NAD(P)-dependent oxidoreductase</fullName>
    </submittedName>
</protein>
<sequence length="282" mass="28656">MIESFDGRTAFVTGAASGIGLALARALAAEGAKVMLADIERGALDAALRDLQDSGADARAVACDVSDRASVVRAAEETFAAFGKVHVVCNNAGVGIGGPVEAITLIGVNFMGAVHGIQAFLPHIKAHGEGGHVVNTASLAGLAGPAGIAPYNATKAAVISLTETLAAELAGTDIGVSVLCTAFVRTRIATSARNRPARFGGADDAPANPQMAALVEVGLDPDFVADRVLAAIRSNDLYILTHPEMHDVVAGRFDQILAAFDKASLHEASTPPEAVSARPSSA</sequence>
<evidence type="ECO:0000259" key="4">
    <source>
        <dbReference type="SMART" id="SM00822"/>
    </source>
</evidence>
<dbReference type="EMBL" id="VSSR01000010">
    <property type="protein sequence ID" value="TYL87024.1"/>
    <property type="molecule type" value="Genomic_DNA"/>
</dbReference>
<dbReference type="GO" id="GO:0016491">
    <property type="term" value="F:oxidoreductase activity"/>
    <property type="evidence" value="ECO:0007669"/>
    <property type="project" value="UniProtKB-KW"/>
</dbReference>
<dbReference type="InterPro" id="IPR020904">
    <property type="entry name" value="Sc_DH/Rdtase_CS"/>
</dbReference>
<keyword evidence="6" id="KW-1185">Reference proteome</keyword>
<keyword evidence="2" id="KW-0560">Oxidoreductase</keyword>
<dbReference type="PRINTS" id="PR00081">
    <property type="entry name" value="GDHRDH"/>
</dbReference>
<dbReference type="OrthoDB" id="4690547at2"/>
<dbReference type="PANTHER" id="PTHR43391">
    <property type="entry name" value="RETINOL DEHYDROGENASE-RELATED"/>
    <property type="match status" value="1"/>
</dbReference>
<dbReference type="InterPro" id="IPR002347">
    <property type="entry name" value="SDR_fam"/>
</dbReference>
<dbReference type="CDD" id="cd05233">
    <property type="entry name" value="SDR_c"/>
    <property type="match status" value="1"/>
</dbReference>
<dbReference type="Proteomes" id="UP000324853">
    <property type="component" value="Unassembled WGS sequence"/>
</dbReference>
<evidence type="ECO:0000256" key="3">
    <source>
        <dbReference type="RuleBase" id="RU000363"/>
    </source>
</evidence>
<proteinExistence type="inferred from homology"/>
<evidence type="ECO:0000256" key="1">
    <source>
        <dbReference type="ARBA" id="ARBA00006484"/>
    </source>
</evidence>
<dbReference type="PROSITE" id="PS00061">
    <property type="entry name" value="ADH_SHORT"/>
    <property type="match status" value="1"/>
</dbReference>
<dbReference type="FunFam" id="3.40.50.720:FF:000084">
    <property type="entry name" value="Short-chain dehydrogenase reductase"/>
    <property type="match status" value="1"/>
</dbReference>
<feature type="domain" description="Ketoreductase" evidence="4">
    <location>
        <begin position="8"/>
        <end position="187"/>
    </location>
</feature>
<dbReference type="PANTHER" id="PTHR43391:SF26">
    <property type="entry name" value="BLL7251 PROTEIN"/>
    <property type="match status" value="1"/>
</dbReference>
<dbReference type="Pfam" id="PF00106">
    <property type="entry name" value="adh_short"/>
    <property type="match status" value="1"/>
</dbReference>
<dbReference type="Gene3D" id="3.40.50.720">
    <property type="entry name" value="NAD(P)-binding Rossmann-like Domain"/>
    <property type="match status" value="1"/>
</dbReference>
<evidence type="ECO:0000256" key="2">
    <source>
        <dbReference type="ARBA" id="ARBA00023002"/>
    </source>
</evidence>
<comment type="caution">
    <text evidence="5">The sequence shown here is derived from an EMBL/GenBank/DDBJ whole genome shotgun (WGS) entry which is preliminary data.</text>
</comment>
<dbReference type="InterPro" id="IPR057326">
    <property type="entry name" value="KR_dom"/>
</dbReference>
<evidence type="ECO:0000313" key="6">
    <source>
        <dbReference type="Proteomes" id="UP000324853"/>
    </source>
</evidence>
<dbReference type="InterPro" id="IPR036291">
    <property type="entry name" value="NAD(P)-bd_dom_sf"/>
</dbReference>
<evidence type="ECO:0000313" key="5">
    <source>
        <dbReference type="EMBL" id="TYL87024.1"/>
    </source>
</evidence>
<dbReference type="SUPFAM" id="SSF51735">
    <property type="entry name" value="NAD(P)-binding Rossmann-fold domains"/>
    <property type="match status" value="1"/>
</dbReference>
<gene>
    <name evidence="5" type="ORF">FXB38_05275</name>
</gene>
<name>A0A5S4WZI5_9BRAD</name>
<dbReference type="SMART" id="SM00822">
    <property type="entry name" value="PKS_KR"/>
    <property type="match status" value="1"/>
</dbReference>
<comment type="similarity">
    <text evidence="1 3">Belongs to the short-chain dehydrogenases/reductases (SDR) family.</text>
</comment>
<reference evidence="5 6" key="1">
    <citation type="submission" date="2019-08" db="EMBL/GenBank/DDBJ databases">
        <title>Bradyrhizobium hipponensis sp. nov., a rhizobium isolated from a Lupinus angustifolius root nodule in Tunisia.</title>
        <authorList>
            <person name="Off K."/>
            <person name="Rejili M."/>
            <person name="Mars M."/>
            <person name="Brachmann A."/>
            <person name="Marin M."/>
        </authorList>
    </citation>
    <scope>NUCLEOTIDE SEQUENCE [LARGE SCALE GENOMIC DNA]</scope>
    <source>
        <strain evidence="5 6">CTAW11</strain>
    </source>
</reference>
<dbReference type="RefSeq" id="WP_148749719.1">
    <property type="nucleotide sequence ID" value="NZ_VSSR01000010.1"/>
</dbReference>
<accession>A0A5S4WZI5</accession>
<dbReference type="AlphaFoldDB" id="A0A5S4WZI5"/>
<organism evidence="5 6">
    <name type="scientific">Bradyrhizobium cytisi</name>
    <dbReference type="NCBI Taxonomy" id="515489"/>
    <lineage>
        <taxon>Bacteria</taxon>
        <taxon>Pseudomonadati</taxon>
        <taxon>Pseudomonadota</taxon>
        <taxon>Alphaproteobacteria</taxon>
        <taxon>Hyphomicrobiales</taxon>
        <taxon>Nitrobacteraceae</taxon>
        <taxon>Bradyrhizobium</taxon>
    </lineage>
</organism>
<dbReference type="PRINTS" id="PR00080">
    <property type="entry name" value="SDRFAMILY"/>
</dbReference>